<comment type="caution">
    <text evidence="2">The sequence shown here is derived from an EMBL/GenBank/DDBJ whole genome shotgun (WGS) entry which is preliminary data.</text>
</comment>
<keyword evidence="1" id="KW-0812">Transmembrane</keyword>
<reference evidence="2" key="1">
    <citation type="submission" date="2023-08" db="EMBL/GenBank/DDBJ databases">
        <title>Genomic characterization of piscicolin 126 produced by Carnobacterium maltaromaticum CM22 strain isolated from salmon (Salmo salar).</title>
        <authorList>
            <person name="Gonzalez-Gragera E."/>
            <person name="Garcia-Lopez J.D."/>
            <person name="Teso-Perez C."/>
            <person name="Gimenez-Hernandez I."/>
            <person name="Peralta-Sanchez J.M."/>
            <person name="Valdivia E."/>
            <person name="Montalban-Lopez M."/>
            <person name="Martin-Platero A.M."/>
            <person name="Banos A."/>
            <person name="Martinez-Bueno M."/>
        </authorList>
    </citation>
    <scope>NUCLEOTIDE SEQUENCE</scope>
    <source>
        <strain evidence="2">CM22</strain>
    </source>
</reference>
<dbReference type="EMBL" id="JAVBVO010000003">
    <property type="protein sequence ID" value="MDZ5758467.1"/>
    <property type="molecule type" value="Genomic_DNA"/>
</dbReference>
<dbReference type="RefSeq" id="WP_322808788.1">
    <property type="nucleotide sequence ID" value="NZ_CBCPHU010000007.1"/>
</dbReference>
<name>A0AAW9JPS8_CARML</name>
<keyword evidence="1" id="KW-1133">Transmembrane helix</keyword>
<gene>
    <name evidence="2" type="ORF">RAK27_07295</name>
</gene>
<evidence type="ECO:0000313" key="3">
    <source>
        <dbReference type="Proteomes" id="UP001290462"/>
    </source>
</evidence>
<evidence type="ECO:0008006" key="4">
    <source>
        <dbReference type="Google" id="ProtNLM"/>
    </source>
</evidence>
<accession>A0AAW9JPS8</accession>
<keyword evidence="1" id="KW-0472">Membrane</keyword>
<dbReference type="Proteomes" id="UP001290462">
    <property type="component" value="Unassembled WGS sequence"/>
</dbReference>
<dbReference type="AlphaFoldDB" id="A0AAW9JPS8"/>
<evidence type="ECO:0000256" key="1">
    <source>
        <dbReference type="SAM" id="Phobius"/>
    </source>
</evidence>
<organism evidence="2 3">
    <name type="scientific">Carnobacterium maltaromaticum</name>
    <name type="common">Carnobacterium piscicola</name>
    <dbReference type="NCBI Taxonomy" id="2751"/>
    <lineage>
        <taxon>Bacteria</taxon>
        <taxon>Bacillati</taxon>
        <taxon>Bacillota</taxon>
        <taxon>Bacilli</taxon>
        <taxon>Lactobacillales</taxon>
        <taxon>Carnobacteriaceae</taxon>
        <taxon>Carnobacterium</taxon>
    </lineage>
</organism>
<proteinExistence type="predicted"/>
<protein>
    <recommendedName>
        <fullName evidence="4">Holin-like toxin</fullName>
    </recommendedName>
</protein>
<feature type="transmembrane region" description="Helical" evidence="1">
    <location>
        <begin position="31"/>
        <end position="53"/>
    </location>
</feature>
<sequence>MNHCVNQMGNSNVGEVGGFTERLGHSFGMGMFSSSIIDFLLLILLIFVVVKLVQGIRSKD</sequence>
<evidence type="ECO:0000313" key="2">
    <source>
        <dbReference type="EMBL" id="MDZ5758467.1"/>
    </source>
</evidence>